<organism evidence="7 8">
    <name type="scientific">Lachancea lanzarotensis</name>
    <dbReference type="NCBI Taxonomy" id="1245769"/>
    <lineage>
        <taxon>Eukaryota</taxon>
        <taxon>Fungi</taxon>
        <taxon>Dikarya</taxon>
        <taxon>Ascomycota</taxon>
        <taxon>Saccharomycotina</taxon>
        <taxon>Saccharomycetes</taxon>
        <taxon>Saccharomycetales</taxon>
        <taxon>Saccharomycetaceae</taxon>
        <taxon>Lachancea</taxon>
    </lineage>
</organism>
<dbReference type="GO" id="GO:0005737">
    <property type="term" value="C:cytoplasm"/>
    <property type="evidence" value="ECO:0007669"/>
    <property type="project" value="UniProtKB-SubCell"/>
</dbReference>
<feature type="compositionally biased region" description="Basic and acidic residues" evidence="6">
    <location>
        <begin position="34"/>
        <end position="47"/>
    </location>
</feature>
<feature type="compositionally biased region" description="Basic and acidic residues" evidence="6">
    <location>
        <begin position="183"/>
        <end position="196"/>
    </location>
</feature>
<dbReference type="Pfam" id="PF04856">
    <property type="entry name" value="Securin"/>
    <property type="match status" value="1"/>
</dbReference>
<evidence type="ECO:0000313" key="8">
    <source>
        <dbReference type="Proteomes" id="UP000054304"/>
    </source>
</evidence>
<keyword evidence="8" id="KW-1185">Reference proteome</keyword>
<feature type="compositionally biased region" description="Polar residues" evidence="6">
    <location>
        <begin position="11"/>
        <end position="31"/>
    </location>
</feature>
<dbReference type="OrthoDB" id="4065086at2759"/>
<protein>
    <submittedName>
        <fullName evidence="7">LALA0S07e06194g1_1</fullName>
    </submittedName>
</protein>
<keyword evidence="5" id="KW-0539">Nucleus</keyword>
<keyword evidence="4" id="KW-0963">Cytoplasm</keyword>
<evidence type="ECO:0000256" key="4">
    <source>
        <dbReference type="ARBA" id="ARBA00022490"/>
    </source>
</evidence>
<feature type="compositionally biased region" description="Acidic residues" evidence="6">
    <location>
        <begin position="236"/>
        <end position="249"/>
    </location>
</feature>
<evidence type="ECO:0000313" key="7">
    <source>
        <dbReference type="EMBL" id="CEP63265.1"/>
    </source>
</evidence>
<dbReference type="GO" id="GO:0005634">
    <property type="term" value="C:nucleus"/>
    <property type="evidence" value="ECO:0007669"/>
    <property type="project" value="UniProtKB-SubCell"/>
</dbReference>
<dbReference type="GO" id="GO:0051276">
    <property type="term" value="P:chromosome organization"/>
    <property type="evidence" value="ECO:0007669"/>
    <property type="project" value="InterPro"/>
</dbReference>
<feature type="compositionally biased region" description="Basic and acidic residues" evidence="6">
    <location>
        <begin position="319"/>
        <end position="328"/>
    </location>
</feature>
<comment type="similarity">
    <text evidence="3">Belongs to the securin family.</text>
</comment>
<sequence length="328" mass="36006">MAGGDDKENSVWFSSNVPVTPTHLLSRSQPSILKDVKKSPQRREMGRKPLASKDNNRTANLVTQKEPLQKKRGRPVVNFAGSFIGSTRPGPAPRLKSLVLPDSVDENTKEPYSDASDPDEELETDSIAAKLRGTLSARDQGKTESNNDQDAQSGLLGRLQGGSNGLQRLLSSKPNLGFIPEQSHNDSDSSSDREVETIPPRPQPLPHIPSAYTPFADEELEKLRSPVGPALRLYYSDDDDSDGQGDDGIDASAPFKSRQLLELDFGFTGNEEEENDQERKRYHVRQQSDAQLPHTPAQGDNYGSESLELEPTYGGEGLTVKELESLLD</sequence>
<dbReference type="Proteomes" id="UP000054304">
    <property type="component" value="Unassembled WGS sequence"/>
</dbReference>
<dbReference type="EMBL" id="LN736366">
    <property type="protein sequence ID" value="CEP63265.1"/>
    <property type="molecule type" value="Genomic_DNA"/>
</dbReference>
<accession>A0A0C7N9N3</accession>
<evidence type="ECO:0000256" key="1">
    <source>
        <dbReference type="ARBA" id="ARBA00004123"/>
    </source>
</evidence>
<dbReference type="InterPro" id="IPR006940">
    <property type="entry name" value="Securin_separation_inhibitor"/>
</dbReference>
<dbReference type="AlphaFoldDB" id="A0A0C7N9N3"/>
<gene>
    <name evidence="7" type="ORF">LALA0_S07e06194g</name>
</gene>
<dbReference type="HOGENOM" id="CLU_847497_0_0_1"/>
<name>A0A0C7N9N3_9SACH</name>
<dbReference type="GeneID" id="34686763"/>
<proteinExistence type="inferred from homology"/>
<feature type="region of interest" description="Disordered" evidence="6">
    <location>
        <begin position="1"/>
        <end position="328"/>
    </location>
</feature>
<dbReference type="RefSeq" id="XP_022629486.1">
    <property type="nucleotide sequence ID" value="XM_022771594.1"/>
</dbReference>
<evidence type="ECO:0000256" key="2">
    <source>
        <dbReference type="ARBA" id="ARBA00004496"/>
    </source>
</evidence>
<reference evidence="7 8" key="1">
    <citation type="submission" date="2014-12" db="EMBL/GenBank/DDBJ databases">
        <authorList>
            <person name="Neuveglise Cecile"/>
        </authorList>
    </citation>
    <scope>NUCLEOTIDE SEQUENCE [LARGE SCALE GENOMIC DNA]</scope>
    <source>
        <strain evidence="7 8">CBS 12615</strain>
    </source>
</reference>
<comment type="subcellular location">
    <subcellularLocation>
        <location evidence="2">Cytoplasm</location>
    </subcellularLocation>
    <subcellularLocation>
        <location evidence="1">Nucleus</location>
    </subcellularLocation>
</comment>
<evidence type="ECO:0000256" key="5">
    <source>
        <dbReference type="ARBA" id="ARBA00023242"/>
    </source>
</evidence>
<evidence type="ECO:0000256" key="3">
    <source>
        <dbReference type="ARBA" id="ARBA00009264"/>
    </source>
</evidence>
<evidence type="ECO:0000256" key="6">
    <source>
        <dbReference type="SAM" id="MobiDB-lite"/>
    </source>
</evidence>